<name>A0A0M8PAU8_9EURO</name>
<comment type="caution">
    <text evidence="1">The sequence shown here is derived from an EMBL/GenBank/DDBJ whole genome shotgun (WGS) entry which is preliminary data.</text>
</comment>
<dbReference type="Gene3D" id="3.50.30.30">
    <property type="match status" value="1"/>
</dbReference>
<dbReference type="Proteomes" id="UP000037696">
    <property type="component" value="Unassembled WGS sequence"/>
</dbReference>
<dbReference type="SUPFAM" id="SSF52025">
    <property type="entry name" value="PA domain"/>
    <property type="match status" value="1"/>
</dbReference>
<dbReference type="GO" id="GO:0004180">
    <property type="term" value="F:carboxypeptidase activity"/>
    <property type="evidence" value="ECO:0007669"/>
    <property type="project" value="TreeGrafter"/>
</dbReference>
<dbReference type="STRING" id="229535.A0A0M8PAU8"/>
<dbReference type="PANTHER" id="PTHR10404:SF46">
    <property type="entry name" value="VACUOLAR PROTEIN SORTING-ASSOCIATED PROTEIN 70"/>
    <property type="match status" value="1"/>
</dbReference>
<dbReference type="EMBL" id="LHQQ01000003">
    <property type="protein sequence ID" value="KOS48698.1"/>
    <property type="molecule type" value="Genomic_DNA"/>
</dbReference>
<reference evidence="1 2" key="1">
    <citation type="submission" date="2015-08" db="EMBL/GenBank/DDBJ databases">
        <title>Genome sequencing of Penicillium nordicum.</title>
        <authorList>
            <person name="Nguyen H.D."/>
            <person name="Seifert K.A."/>
        </authorList>
    </citation>
    <scope>NUCLEOTIDE SEQUENCE [LARGE SCALE GENOMIC DNA]</scope>
    <source>
        <strain evidence="1 2">DAOMC 185683</strain>
    </source>
</reference>
<accession>A0A0M8PAU8</accession>
<evidence type="ECO:0000313" key="1">
    <source>
        <dbReference type="EMBL" id="KOS48698.1"/>
    </source>
</evidence>
<evidence type="ECO:0000313" key="2">
    <source>
        <dbReference type="Proteomes" id="UP000037696"/>
    </source>
</evidence>
<protein>
    <submittedName>
        <fullName evidence="1">Uncharacterized protein</fullName>
    </submittedName>
</protein>
<dbReference type="InterPro" id="IPR039373">
    <property type="entry name" value="Peptidase_M28B"/>
</dbReference>
<dbReference type="AlphaFoldDB" id="A0A0M8PAU8"/>
<keyword evidence="2" id="KW-1185">Reference proteome</keyword>
<dbReference type="PANTHER" id="PTHR10404">
    <property type="entry name" value="N-ACETYLATED-ALPHA-LINKED ACIDIC DIPEPTIDASE"/>
    <property type="match status" value="1"/>
</dbReference>
<organism evidence="1 2">
    <name type="scientific">Penicillium nordicum</name>
    <dbReference type="NCBI Taxonomy" id="229535"/>
    <lineage>
        <taxon>Eukaryota</taxon>
        <taxon>Fungi</taxon>
        <taxon>Dikarya</taxon>
        <taxon>Ascomycota</taxon>
        <taxon>Pezizomycotina</taxon>
        <taxon>Eurotiomycetes</taxon>
        <taxon>Eurotiomycetidae</taxon>
        <taxon>Eurotiales</taxon>
        <taxon>Aspergillaceae</taxon>
        <taxon>Penicillium</taxon>
    </lineage>
</organism>
<proteinExistence type="predicted"/>
<gene>
    <name evidence="1" type="ORF">ACN38_g377</name>
</gene>
<dbReference type="OrthoDB" id="5841748at2759"/>
<sequence>MERVRHRHDVHPGLPLSLPLPLPVSSRLALVNQTDGEVLYEAALAENATDPNPLTGEILNAPQFFAFGPSFKINASVVYANHGRLEDFEDPARADVSVVGKIAIVKFGLPGSKFYETLQQTGIAGWIVYRDPEMDGEITEANGYIAYPDGPARAPSSVFRQNGAHPGKDSEPVPAMAISYADAVPILKAVNGIGPRADDLGSRWQGGQLGYRGVEYNLGASPPNIVLDMQNE</sequence>
<dbReference type="InterPro" id="IPR046450">
    <property type="entry name" value="PA_dom_sf"/>
</dbReference>